<evidence type="ECO:0000256" key="1">
    <source>
        <dbReference type="ARBA" id="ARBA00004651"/>
    </source>
</evidence>
<keyword evidence="10" id="KW-1185">Reference proteome</keyword>
<feature type="transmembrane region" description="Helical" evidence="8">
    <location>
        <begin position="365"/>
        <end position="386"/>
    </location>
</feature>
<proteinExistence type="inferred from homology"/>
<evidence type="ECO:0000256" key="4">
    <source>
        <dbReference type="ARBA" id="ARBA00022475"/>
    </source>
</evidence>
<dbReference type="SUPFAM" id="SSF82866">
    <property type="entry name" value="Multidrug efflux transporter AcrB transmembrane domain"/>
    <property type="match status" value="2"/>
</dbReference>
<evidence type="ECO:0000256" key="5">
    <source>
        <dbReference type="ARBA" id="ARBA00022692"/>
    </source>
</evidence>
<evidence type="ECO:0000313" key="10">
    <source>
        <dbReference type="Proteomes" id="UP001172083"/>
    </source>
</evidence>
<feature type="transmembrane region" description="Helical" evidence="8">
    <location>
        <begin position="995"/>
        <end position="1022"/>
    </location>
</feature>
<dbReference type="Gene3D" id="3.30.70.1430">
    <property type="entry name" value="Multidrug efflux transporter AcrB pore domain"/>
    <property type="match status" value="2"/>
</dbReference>
<dbReference type="InterPro" id="IPR004763">
    <property type="entry name" value="CusA-like"/>
</dbReference>
<feature type="transmembrane region" description="Helical" evidence="8">
    <location>
        <begin position="475"/>
        <end position="500"/>
    </location>
</feature>
<dbReference type="RefSeq" id="WP_346760427.1">
    <property type="nucleotide sequence ID" value="NZ_JAUJEB010000006.1"/>
</dbReference>
<dbReference type="PRINTS" id="PR00702">
    <property type="entry name" value="ACRIFLAVINRP"/>
</dbReference>
<evidence type="ECO:0000256" key="3">
    <source>
        <dbReference type="ARBA" id="ARBA00022448"/>
    </source>
</evidence>
<dbReference type="EMBL" id="JAUJEB010000006">
    <property type="protein sequence ID" value="MDN5215088.1"/>
    <property type="molecule type" value="Genomic_DNA"/>
</dbReference>
<comment type="caution">
    <text evidence="9">The sequence shown here is derived from an EMBL/GenBank/DDBJ whole genome shotgun (WGS) entry which is preliminary data.</text>
</comment>
<accession>A0ABT8LFL9</accession>
<feature type="transmembrane region" description="Helical" evidence="8">
    <location>
        <begin position="445"/>
        <end position="463"/>
    </location>
</feature>
<sequence length="1026" mass="112056">MLNKILSISLQNRLIVLLGAVVLSIAGLYIGRNMNVDVFPDLTAPTVTILTEAHGMESEEVEKLVTYQLETAMNGSPDVRRIRSSSAAGISIVWVEFEWGTDIYRARQIISERIPMVREQLPSAAGTPTMVPISSIMGEVMLLGVRSDSLSPMELRTLADWTIRPRIKSIGGIANVIVIGGDYKQYQVLANPEKLKYYDVSLGELLHKVRESNVNAPGGFLSEYGNQYVINGSGRAYSVGQLEEAALKQVNGQTIKIADVATVQIGAADKIGDGSLNASPAVILTITKQPDVNTMELTERLDAAIGDLNNTLPESVEIESHIFKQANFIEASINNLNQTLLEGAFFVAIVLFIFLMNWRTTIISLLAIPISLLVSIIILKLLGYSINTMSLGGMAIAIGALVDDAIIDVENVFKRLRGNIRKPKDERSEVLVVVKEASLEIRSSIIIATLIIIISFVPLFFLSGMEGRLLRPLGIAFISSVLTSLIVAVTLTPVLCSYLLKSEKVLTKQAEGTKIERWLQAQYAKTLEKVLKFPKTVISLTVGAFIVSLILLTQLGRSFLPEFNEGSLVISAVGVPGMSLEESNKSGQLIEKLLLEMPEVEVVTRRTGRAELDEHAQGVNAAEIDVPFSLDGKTKEEFFEEVRTKLSIVPGVNITLGQPIAHRIDHMLSGTRANIAIKIFGDDLQRLFELGRSIETNVKSIDGIADVAVDQQIEVPQIQIRPKRQMLAAYGMTVGDLMQQVDIAFAGEKAGEIYEGQQYFDLIVRFRKESRNSMESIKSALISLPNGGEITLDQLAEVSSVSSPNTIAREDVQRKIVVAANVQGRDLRGVVNEIQQVVGANLALPEGYRVVYGGQFESETKASQLLLITAIMAILIIFLLLYLEFKDVKLSFIVLINLPLALIGGILIVYFTSGIINIAAIIGFISLFGIATRNGILLVSRYEDLRKERLRGFELLKTGALDRLNPILMTAFTTGLALIPLALKGGEPGNEIQSPMAVVILGGLLSATLLNLVVIPCVYELFKSNH</sequence>
<dbReference type="Proteomes" id="UP001172083">
    <property type="component" value="Unassembled WGS sequence"/>
</dbReference>
<protein>
    <submittedName>
        <fullName evidence="9">Efflux RND transporter permease subunit</fullName>
    </submittedName>
</protein>
<evidence type="ECO:0000313" key="9">
    <source>
        <dbReference type="EMBL" id="MDN5215088.1"/>
    </source>
</evidence>
<organism evidence="9 10">
    <name type="scientific">Agaribacillus aureus</name>
    <dbReference type="NCBI Taxonomy" id="3051825"/>
    <lineage>
        <taxon>Bacteria</taxon>
        <taxon>Pseudomonadati</taxon>
        <taxon>Bacteroidota</taxon>
        <taxon>Cytophagia</taxon>
        <taxon>Cytophagales</taxon>
        <taxon>Splendidivirgaceae</taxon>
        <taxon>Agaribacillus</taxon>
    </lineage>
</organism>
<keyword evidence="7 8" id="KW-0472">Membrane</keyword>
<gene>
    <name evidence="9" type="ORF">QQ020_23605</name>
</gene>
<feature type="transmembrane region" description="Helical" evidence="8">
    <location>
        <begin position="392"/>
        <end position="413"/>
    </location>
</feature>
<dbReference type="InterPro" id="IPR001036">
    <property type="entry name" value="Acrflvin-R"/>
</dbReference>
<feature type="transmembrane region" description="Helical" evidence="8">
    <location>
        <begin position="340"/>
        <end position="358"/>
    </location>
</feature>
<evidence type="ECO:0000256" key="2">
    <source>
        <dbReference type="ARBA" id="ARBA00010942"/>
    </source>
</evidence>
<feature type="transmembrane region" description="Helical" evidence="8">
    <location>
        <begin position="890"/>
        <end position="912"/>
    </location>
</feature>
<dbReference type="Gene3D" id="3.30.70.1320">
    <property type="entry name" value="Multidrug efflux transporter AcrB pore domain like"/>
    <property type="match status" value="1"/>
</dbReference>
<dbReference type="SUPFAM" id="SSF82693">
    <property type="entry name" value="Multidrug efflux transporter AcrB pore domain, PN1, PN2, PC1 and PC2 subdomains"/>
    <property type="match status" value="2"/>
</dbReference>
<feature type="transmembrane region" description="Helical" evidence="8">
    <location>
        <begin position="918"/>
        <end position="939"/>
    </location>
</feature>
<feature type="transmembrane region" description="Helical" evidence="8">
    <location>
        <begin position="865"/>
        <end position="883"/>
    </location>
</feature>
<dbReference type="Gene3D" id="3.30.2090.10">
    <property type="entry name" value="Multidrug efflux transporter AcrB TolC docking domain, DN and DC subdomains"/>
    <property type="match status" value="2"/>
</dbReference>
<evidence type="ECO:0000256" key="7">
    <source>
        <dbReference type="ARBA" id="ARBA00023136"/>
    </source>
</evidence>
<keyword evidence="5 8" id="KW-0812">Transmembrane</keyword>
<evidence type="ECO:0000256" key="8">
    <source>
        <dbReference type="SAM" id="Phobius"/>
    </source>
</evidence>
<dbReference type="SUPFAM" id="SSF82714">
    <property type="entry name" value="Multidrug efflux transporter AcrB TolC docking domain, DN and DC subdomains"/>
    <property type="match status" value="2"/>
</dbReference>
<dbReference type="Gene3D" id="1.20.1640.10">
    <property type="entry name" value="Multidrug efflux transporter AcrB transmembrane domain"/>
    <property type="match status" value="2"/>
</dbReference>
<keyword evidence="4" id="KW-1003">Cell membrane</keyword>
<dbReference type="InterPro" id="IPR027463">
    <property type="entry name" value="AcrB_DN_DC_subdom"/>
</dbReference>
<evidence type="ECO:0000256" key="6">
    <source>
        <dbReference type="ARBA" id="ARBA00022989"/>
    </source>
</evidence>
<keyword evidence="6 8" id="KW-1133">Transmembrane helix</keyword>
<name>A0ABT8LFL9_9BACT</name>
<keyword evidence="3" id="KW-0813">Transport</keyword>
<feature type="transmembrane region" description="Helical" evidence="8">
    <location>
        <begin position="960"/>
        <end position="983"/>
    </location>
</feature>
<dbReference type="PANTHER" id="PTHR32063">
    <property type="match status" value="1"/>
</dbReference>
<dbReference type="Gene3D" id="3.30.70.1440">
    <property type="entry name" value="Multidrug efflux transporter AcrB pore domain"/>
    <property type="match status" value="1"/>
</dbReference>
<dbReference type="NCBIfam" id="TIGR00914">
    <property type="entry name" value="2A0601"/>
    <property type="match status" value="1"/>
</dbReference>
<dbReference type="PANTHER" id="PTHR32063:SF4">
    <property type="entry name" value="SLR6043 PROTEIN"/>
    <property type="match status" value="1"/>
</dbReference>
<comment type="subcellular location">
    <subcellularLocation>
        <location evidence="1">Cell membrane</location>
        <topology evidence="1">Multi-pass membrane protein</topology>
    </subcellularLocation>
</comment>
<feature type="transmembrane region" description="Helical" evidence="8">
    <location>
        <begin position="12"/>
        <end position="31"/>
    </location>
</feature>
<comment type="similarity">
    <text evidence="2">Belongs to the resistance-nodulation-cell division (RND) (TC 2.A.6) family.</text>
</comment>
<reference evidence="9" key="1">
    <citation type="submission" date="2023-06" db="EMBL/GenBank/DDBJ databases">
        <title>Genomic of Agaribacillus aureum.</title>
        <authorList>
            <person name="Wang G."/>
        </authorList>
    </citation>
    <scope>NUCLEOTIDE SEQUENCE</scope>
    <source>
        <strain evidence="9">BMA12</strain>
    </source>
</reference>
<dbReference type="Pfam" id="PF00873">
    <property type="entry name" value="ACR_tran"/>
    <property type="match status" value="1"/>
</dbReference>
<feature type="transmembrane region" description="Helical" evidence="8">
    <location>
        <begin position="537"/>
        <end position="555"/>
    </location>
</feature>